<dbReference type="Gene3D" id="1.20.1290.10">
    <property type="entry name" value="AhpD-like"/>
    <property type="match status" value="1"/>
</dbReference>
<dbReference type="AlphaFoldDB" id="A0A6I3S5E0"/>
<dbReference type="GO" id="GO:0051920">
    <property type="term" value="F:peroxiredoxin activity"/>
    <property type="evidence" value="ECO:0007669"/>
    <property type="project" value="InterPro"/>
</dbReference>
<protein>
    <submittedName>
        <fullName evidence="2">Gamma-carboxymuconolactone decarboxylase</fullName>
    </submittedName>
</protein>
<dbReference type="PANTHER" id="PTHR33570:SF2">
    <property type="entry name" value="CARBOXYMUCONOLACTONE DECARBOXYLASE-LIKE DOMAIN-CONTAINING PROTEIN"/>
    <property type="match status" value="1"/>
</dbReference>
<dbReference type="SUPFAM" id="SSF69118">
    <property type="entry name" value="AhpD-like"/>
    <property type="match status" value="1"/>
</dbReference>
<dbReference type="Proteomes" id="UP000462362">
    <property type="component" value="Unassembled WGS sequence"/>
</dbReference>
<dbReference type="InterPro" id="IPR029032">
    <property type="entry name" value="AhpD-like"/>
</dbReference>
<evidence type="ECO:0000313" key="3">
    <source>
        <dbReference type="Proteomes" id="UP000462362"/>
    </source>
</evidence>
<dbReference type="RefSeq" id="WP_155165173.1">
    <property type="nucleotide sequence ID" value="NZ_CAMLVM010000032.1"/>
</dbReference>
<reference evidence="2 3" key="1">
    <citation type="journal article" date="2019" name="Nat. Med.">
        <title>A library of human gut bacterial isolates paired with longitudinal multiomics data enables mechanistic microbiome research.</title>
        <authorList>
            <person name="Poyet M."/>
            <person name="Groussin M."/>
            <person name="Gibbons S.M."/>
            <person name="Avila-Pacheco J."/>
            <person name="Jiang X."/>
            <person name="Kearney S.M."/>
            <person name="Perrotta A.R."/>
            <person name="Berdy B."/>
            <person name="Zhao S."/>
            <person name="Lieberman T.D."/>
            <person name="Swanson P.K."/>
            <person name="Smith M."/>
            <person name="Roesemann S."/>
            <person name="Alexander J.E."/>
            <person name="Rich S.A."/>
            <person name="Livny J."/>
            <person name="Vlamakis H."/>
            <person name="Clish C."/>
            <person name="Bullock K."/>
            <person name="Deik A."/>
            <person name="Scott J."/>
            <person name="Pierce K.A."/>
            <person name="Xavier R.J."/>
            <person name="Alm E.J."/>
        </authorList>
    </citation>
    <scope>NUCLEOTIDE SEQUENCE [LARGE SCALE GENOMIC DNA]</scope>
    <source>
        <strain evidence="2 3">BIOML-A2</strain>
    </source>
</reference>
<feature type="domain" description="Carboxymuconolactone decarboxylase-like" evidence="1">
    <location>
        <begin position="178"/>
        <end position="252"/>
    </location>
</feature>
<evidence type="ECO:0000259" key="1">
    <source>
        <dbReference type="Pfam" id="PF02627"/>
    </source>
</evidence>
<dbReference type="PANTHER" id="PTHR33570">
    <property type="entry name" value="4-CARBOXYMUCONOLACTONE DECARBOXYLASE FAMILY PROTEIN"/>
    <property type="match status" value="1"/>
</dbReference>
<dbReference type="InterPro" id="IPR052512">
    <property type="entry name" value="4CMD/NDH-1_regulator"/>
</dbReference>
<sequence length="261" mass="28736">MTNTLKRRSVLVASAAALVGVSVEESQAKTSKAKDPDLDSVLERLLDQKERGATLSPVQKYCALLSCVTAQALPEAAEKIVLRALKEKVSPLEIREIVYQCAPYVGIGRVQETMEGVNDAFKEAHISLPLPTATTVTDKNRRESGEQMVMKLNGDRMKQILSQVPKDEYDLRVNDLYDLCFGDFYTRSGLSLKDRELAVFGAIATLGGCEAQLRSHIGANLREGTTKAQLVDALRVMLPYLGFPRTLNAMNQVSQMTKDSK</sequence>
<name>A0A6I3S5E0_9BURK</name>
<gene>
    <name evidence="2" type="ORF">GMD42_00235</name>
</gene>
<dbReference type="EMBL" id="WNCL01000001">
    <property type="protein sequence ID" value="MTU42078.1"/>
    <property type="molecule type" value="Genomic_DNA"/>
</dbReference>
<accession>A0A6I3S5E0</accession>
<organism evidence="2 3">
    <name type="scientific">Parasutterella excrementihominis</name>
    <dbReference type="NCBI Taxonomy" id="487175"/>
    <lineage>
        <taxon>Bacteria</taxon>
        <taxon>Pseudomonadati</taxon>
        <taxon>Pseudomonadota</taxon>
        <taxon>Betaproteobacteria</taxon>
        <taxon>Burkholderiales</taxon>
        <taxon>Sutterellaceae</taxon>
        <taxon>Parasutterella</taxon>
    </lineage>
</organism>
<dbReference type="Pfam" id="PF02627">
    <property type="entry name" value="CMD"/>
    <property type="match status" value="1"/>
</dbReference>
<evidence type="ECO:0000313" key="2">
    <source>
        <dbReference type="EMBL" id="MTU42078.1"/>
    </source>
</evidence>
<comment type="caution">
    <text evidence="2">The sequence shown here is derived from an EMBL/GenBank/DDBJ whole genome shotgun (WGS) entry which is preliminary data.</text>
</comment>
<dbReference type="InterPro" id="IPR003779">
    <property type="entry name" value="CMD-like"/>
</dbReference>
<proteinExistence type="predicted"/>